<keyword evidence="3" id="KW-0175">Coiled coil</keyword>
<evidence type="ECO:0000313" key="8">
    <source>
        <dbReference type="EMBL" id="MBL1378407.1"/>
    </source>
</evidence>
<comment type="function">
    <text evidence="5">Required for morphogenesis and for the elongation of the flagellar filament by facilitating polymerization of the flagellin monomers at the tip of growing filament. Forms a capping structure, which prevents flagellin subunits (transported through the central channel of the flagellum) from leaking out without polymerization at the distal end.</text>
</comment>
<dbReference type="InterPro" id="IPR010809">
    <property type="entry name" value="FliD_C"/>
</dbReference>
<dbReference type="Proteomes" id="UP000638570">
    <property type="component" value="Unassembled WGS sequence"/>
</dbReference>
<protein>
    <recommendedName>
        <fullName evidence="5">Flagellar hook-associated protein 2</fullName>
        <shortName evidence="5">HAP2</shortName>
    </recommendedName>
    <alternativeName>
        <fullName evidence="5">Flagellar cap protein</fullName>
    </alternativeName>
</protein>
<keyword evidence="8" id="KW-0969">Cilium</keyword>
<keyword evidence="8" id="KW-0966">Cell projection</keyword>
<keyword evidence="5" id="KW-0964">Secreted</keyword>
<name>A0ABS1QV41_9GAMM</name>
<gene>
    <name evidence="8" type="primary">fliD</name>
    <name evidence="8" type="ORF">JKV55_13890</name>
</gene>
<dbReference type="PANTHER" id="PTHR30288:SF0">
    <property type="entry name" value="FLAGELLAR HOOK-ASSOCIATED PROTEIN 2"/>
    <property type="match status" value="1"/>
</dbReference>
<accession>A0ABS1QV41</accession>
<comment type="subunit">
    <text evidence="2 5">Homopentamer.</text>
</comment>
<dbReference type="PANTHER" id="PTHR30288">
    <property type="entry name" value="FLAGELLAR CAP/ASSEMBLY PROTEIN FLID"/>
    <property type="match status" value="1"/>
</dbReference>
<keyword evidence="8" id="KW-0282">Flagellum</keyword>
<reference evidence="9" key="1">
    <citation type="submission" date="2021-01" db="EMBL/GenBank/DDBJ databases">
        <title>Genome public.</title>
        <authorList>
            <person name="Liu C."/>
            <person name="Sun Q."/>
        </authorList>
    </citation>
    <scope>NUCLEOTIDE SEQUENCE [LARGE SCALE GENOMIC DNA]</scope>
    <source>
        <strain evidence="9">CGMCC 1.18722</strain>
    </source>
</reference>
<proteinExistence type="inferred from homology"/>
<dbReference type="Pfam" id="PF07195">
    <property type="entry name" value="FliD_C"/>
    <property type="match status" value="1"/>
</dbReference>
<comment type="caution">
    <text evidence="8">The sequence shown here is derived from an EMBL/GenBank/DDBJ whole genome shotgun (WGS) entry which is preliminary data.</text>
</comment>
<comment type="subcellular location">
    <subcellularLocation>
        <location evidence="5">Secreted</location>
    </subcellularLocation>
    <subcellularLocation>
        <location evidence="5">Bacterial flagellum</location>
    </subcellularLocation>
</comment>
<dbReference type="InterPro" id="IPR010810">
    <property type="entry name" value="Flagellin_hook_IN_motif"/>
</dbReference>
<organism evidence="8 9">
    <name type="scientific">Zobellella iuensis</name>
    <dbReference type="NCBI Taxonomy" id="2803811"/>
    <lineage>
        <taxon>Bacteria</taxon>
        <taxon>Pseudomonadati</taxon>
        <taxon>Pseudomonadota</taxon>
        <taxon>Gammaproteobacteria</taxon>
        <taxon>Aeromonadales</taxon>
        <taxon>Aeromonadaceae</taxon>
        <taxon>Zobellella</taxon>
    </lineage>
</organism>
<keyword evidence="9" id="KW-1185">Reference proteome</keyword>
<feature type="domain" description="Flagellar hook-associated protein 2 N-terminal" evidence="6">
    <location>
        <begin position="11"/>
        <end position="108"/>
    </location>
</feature>
<evidence type="ECO:0000313" key="9">
    <source>
        <dbReference type="Proteomes" id="UP000638570"/>
    </source>
</evidence>
<evidence type="ECO:0000256" key="2">
    <source>
        <dbReference type="ARBA" id="ARBA00011255"/>
    </source>
</evidence>
<feature type="domain" description="Flagellar hook-associated protein 2 C-terminal" evidence="7">
    <location>
        <begin position="216"/>
        <end position="442"/>
    </location>
</feature>
<keyword evidence="4 5" id="KW-0975">Bacterial flagellum</keyword>
<sequence>MSGLKLPGVGSGFPVQTFVDATVAGERAAKDQQLARRADAIDVQLSSYGSIKSALAEFNSALKKLSEANAFQKRSVTLSEPDFITAQTGKNAVAGSYSIQVMQLAQAHKLGSAAVAPDKALGSGSLTLQVGSESFSVNIDQDKSSLADVATAINNAEDNKGVRATVITDDNGSRLVYFADKTGTDNQISVTASSNNDGEDGNSLSSLGETYQIQAAQNGRVSIDGAIVTSQSNEIKNAIADVTLNLTALNDPGGSKPTTTLTIGHDKDAVETNLKDFVKSYNKVIGIINQLSRYDAENEKAGPLNGDSTTRSLSSKIRSLLSEPVEGALEPLNSLTALGIKTKQDGTIELNDTLLKKQVSDNFEKVGALFASENGVGNKLSSLIESFIGKDGILTQKDESLNKQMRRVEQDADRFEEYMASFELRVYKQFSAMDMMVAQMNQQLNSMMAAFASMPSMGGNQ</sequence>
<evidence type="ECO:0000259" key="6">
    <source>
        <dbReference type="Pfam" id="PF02465"/>
    </source>
</evidence>
<evidence type="ECO:0000256" key="3">
    <source>
        <dbReference type="ARBA" id="ARBA00023054"/>
    </source>
</evidence>
<dbReference type="Pfam" id="PF02465">
    <property type="entry name" value="FliD_N"/>
    <property type="match status" value="1"/>
</dbReference>
<evidence type="ECO:0000256" key="1">
    <source>
        <dbReference type="ARBA" id="ARBA00009764"/>
    </source>
</evidence>
<dbReference type="RefSeq" id="WP_202086762.1">
    <property type="nucleotide sequence ID" value="NZ_JAERTZ010000025.1"/>
</dbReference>
<dbReference type="Pfam" id="PF07196">
    <property type="entry name" value="Flagellin_IN"/>
    <property type="match status" value="1"/>
</dbReference>
<evidence type="ECO:0000256" key="5">
    <source>
        <dbReference type="RuleBase" id="RU362066"/>
    </source>
</evidence>
<dbReference type="InterPro" id="IPR003481">
    <property type="entry name" value="FliD_N"/>
</dbReference>
<dbReference type="EMBL" id="JAERTZ010000025">
    <property type="protein sequence ID" value="MBL1378407.1"/>
    <property type="molecule type" value="Genomic_DNA"/>
</dbReference>
<comment type="similarity">
    <text evidence="1 5">Belongs to the FliD family.</text>
</comment>
<evidence type="ECO:0000256" key="4">
    <source>
        <dbReference type="ARBA" id="ARBA00023143"/>
    </source>
</evidence>
<dbReference type="InterPro" id="IPR040026">
    <property type="entry name" value="FliD"/>
</dbReference>
<evidence type="ECO:0000259" key="7">
    <source>
        <dbReference type="Pfam" id="PF07195"/>
    </source>
</evidence>